<evidence type="ECO:0000256" key="2">
    <source>
        <dbReference type="ARBA" id="ARBA00004986"/>
    </source>
</evidence>
<dbReference type="PROSITE" id="PS00324">
    <property type="entry name" value="ASPARTOKINASE"/>
    <property type="match status" value="1"/>
</dbReference>
<dbReference type="GO" id="GO:0009089">
    <property type="term" value="P:lysine biosynthetic process via diaminopimelate"/>
    <property type="evidence" value="ECO:0007669"/>
    <property type="project" value="UniProtKB-UniPathway"/>
</dbReference>
<dbReference type="EMBL" id="CABFUZ020000230">
    <property type="protein sequence ID" value="VVM08200.1"/>
    <property type="molecule type" value="Genomic_DNA"/>
</dbReference>
<keyword evidence="10" id="KW-0457">Lysine biosynthesis</keyword>
<dbReference type="GO" id="GO:0005524">
    <property type="term" value="F:ATP binding"/>
    <property type="evidence" value="ECO:0007669"/>
    <property type="project" value="UniProtKB-KW"/>
</dbReference>
<dbReference type="GO" id="GO:0009088">
    <property type="term" value="P:threonine biosynthetic process"/>
    <property type="evidence" value="ECO:0007669"/>
    <property type="project" value="UniProtKB-UniPathway"/>
</dbReference>
<dbReference type="Pfam" id="PF00696">
    <property type="entry name" value="AA_kinase"/>
    <property type="match status" value="1"/>
</dbReference>
<comment type="pathway">
    <text evidence="2 13">Amino-acid biosynthesis; L-methionine biosynthesis via de novo pathway; L-homoserine from L-aspartate: step 1/3.</text>
</comment>
<dbReference type="Gene3D" id="3.40.1160.10">
    <property type="entry name" value="Acetylglutamate kinase-like"/>
    <property type="match status" value="1"/>
</dbReference>
<name>A0A5E6MFZ8_9BACT</name>
<dbReference type="InterPro" id="IPR036393">
    <property type="entry name" value="AceGlu_kinase-like_sf"/>
</dbReference>
<evidence type="ECO:0000259" key="15">
    <source>
        <dbReference type="Pfam" id="PF00696"/>
    </source>
</evidence>
<keyword evidence="8 12" id="KW-0418">Kinase</keyword>
<dbReference type="UniPathway" id="UPA00034">
    <property type="reaction ID" value="UER00015"/>
</dbReference>
<dbReference type="FunFam" id="3.40.1160.10:FF:000002">
    <property type="entry name" value="Aspartokinase"/>
    <property type="match status" value="1"/>
</dbReference>
<comment type="caution">
    <text evidence="16">The sequence shown here is derived from an EMBL/GenBank/DDBJ whole genome shotgun (WGS) entry which is preliminary data.</text>
</comment>
<sequence>MALVVQKYGGTSVADVQCIARVAERIARRHEEGNRLVVVVSAMSGVTDSLLRLARQVHPEPMGRELDFLLATGEQTTTALLAMALHAKKIRAAPLTGAQAGIVTDGSHTRARILNIGPKKIHRLLDEGAVVVVAGFQGQDLQGSITTLGRGGSDLTAIALAAVLKADRCEIYTDVEGVFTADPRMVPDATKLDEISYDEMLEMAASGSKVMQSRSVEFAKKFRVVFEVRSSFSDTPGTIVKAETKSMEDVVVRHQPRTEPSKAHHSGRSGSARSGR</sequence>
<dbReference type="CDD" id="cd04261">
    <property type="entry name" value="AAK_AKii-LysC-BS"/>
    <property type="match status" value="1"/>
</dbReference>
<dbReference type="GO" id="GO:0009090">
    <property type="term" value="P:homoserine biosynthetic process"/>
    <property type="evidence" value="ECO:0007669"/>
    <property type="project" value="TreeGrafter"/>
</dbReference>
<dbReference type="NCBIfam" id="NF005155">
    <property type="entry name" value="PRK06635.1-4"/>
    <property type="match status" value="1"/>
</dbReference>
<organism evidence="16 17">
    <name type="scientific">Methylacidimicrobium cyclopophantes</name>
    <dbReference type="NCBI Taxonomy" id="1041766"/>
    <lineage>
        <taxon>Bacteria</taxon>
        <taxon>Pseudomonadati</taxon>
        <taxon>Verrucomicrobiota</taxon>
        <taxon>Methylacidimicrobium</taxon>
    </lineage>
</organism>
<evidence type="ECO:0000256" key="3">
    <source>
        <dbReference type="ARBA" id="ARBA00005139"/>
    </source>
</evidence>
<comment type="pathway">
    <text evidence="3 13">Amino-acid biosynthesis; L-threonine biosynthesis; L-threonine from L-aspartate: step 1/5.</text>
</comment>
<evidence type="ECO:0000256" key="13">
    <source>
        <dbReference type="RuleBase" id="RU004249"/>
    </source>
</evidence>
<comment type="similarity">
    <text evidence="4 12">Belongs to the aspartokinase family.</text>
</comment>
<keyword evidence="6 12" id="KW-0808">Transferase</keyword>
<evidence type="ECO:0000256" key="4">
    <source>
        <dbReference type="ARBA" id="ARBA00010122"/>
    </source>
</evidence>
<evidence type="ECO:0000256" key="7">
    <source>
        <dbReference type="ARBA" id="ARBA00022741"/>
    </source>
</evidence>
<gene>
    <name evidence="16" type="primary">lysC</name>
    <name evidence="16" type="ORF">MAMC_02014</name>
</gene>
<evidence type="ECO:0000256" key="14">
    <source>
        <dbReference type="SAM" id="MobiDB-lite"/>
    </source>
</evidence>
<keyword evidence="17" id="KW-1185">Reference proteome</keyword>
<keyword evidence="5 13" id="KW-0028">Amino-acid biosynthesis</keyword>
<dbReference type="InterPro" id="IPR001048">
    <property type="entry name" value="Asp/Glu/Uridylate_kinase"/>
</dbReference>
<evidence type="ECO:0000256" key="1">
    <source>
        <dbReference type="ARBA" id="ARBA00004766"/>
    </source>
</evidence>
<dbReference type="Proteomes" id="UP000381693">
    <property type="component" value="Unassembled WGS sequence"/>
</dbReference>
<dbReference type="GO" id="GO:0005829">
    <property type="term" value="C:cytosol"/>
    <property type="evidence" value="ECO:0007669"/>
    <property type="project" value="TreeGrafter"/>
</dbReference>
<evidence type="ECO:0000256" key="5">
    <source>
        <dbReference type="ARBA" id="ARBA00022605"/>
    </source>
</evidence>
<reference evidence="16" key="1">
    <citation type="submission" date="2019-09" db="EMBL/GenBank/DDBJ databases">
        <authorList>
            <person name="Cremers G."/>
        </authorList>
    </citation>
    <scope>NUCLEOTIDE SEQUENCE [LARGE SCALE GENOMIC DNA]</scope>
    <source>
        <strain evidence="16">3B</strain>
    </source>
</reference>
<feature type="region of interest" description="Disordered" evidence="14">
    <location>
        <begin position="253"/>
        <end position="276"/>
    </location>
</feature>
<evidence type="ECO:0000313" key="16">
    <source>
        <dbReference type="EMBL" id="VVM08200.1"/>
    </source>
</evidence>
<dbReference type="PANTHER" id="PTHR21499">
    <property type="entry name" value="ASPARTATE KINASE"/>
    <property type="match status" value="1"/>
</dbReference>
<dbReference type="SUPFAM" id="SSF53633">
    <property type="entry name" value="Carbamate kinase-like"/>
    <property type="match status" value="1"/>
</dbReference>
<dbReference type="InterPro" id="IPR001341">
    <property type="entry name" value="Asp_kinase"/>
</dbReference>
<feature type="domain" description="Aspartate/glutamate/uridylate kinase" evidence="15">
    <location>
        <begin position="3"/>
        <end position="221"/>
    </location>
</feature>
<evidence type="ECO:0000256" key="11">
    <source>
        <dbReference type="ARBA" id="ARBA00047872"/>
    </source>
</evidence>
<evidence type="ECO:0000256" key="10">
    <source>
        <dbReference type="ARBA" id="ARBA00023154"/>
    </source>
</evidence>
<dbReference type="UniPathway" id="UPA00051">
    <property type="reaction ID" value="UER00462"/>
</dbReference>
<dbReference type="PANTHER" id="PTHR21499:SF3">
    <property type="entry name" value="ASPARTOKINASE"/>
    <property type="match status" value="1"/>
</dbReference>
<dbReference type="NCBIfam" id="TIGR00657">
    <property type="entry name" value="asp_kinases"/>
    <property type="match status" value="1"/>
</dbReference>
<dbReference type="AlphaFoldDB" id="A0A5E6MFZ8"/>
<comment type="catalytic activity">
    <reaction evidence="11 12">
        <text>L-aspartate + ATP = 4-phospho-L-aspartate + ADP</text>
        <dbReference type="Rhea" id="RHEA:23776"/>
        <dbReference type="ChEBI" id="CHEBI:29991"/>
        <dbReference type="ChEBI" id="CHEBI:30616"/>
        <dbReference type="ChEBI" id="CHEBI:57535"/>
        <dbReference type="ChEBI" id="CHEBI:456216"/>
        <dbReference type="EC" id="2.7.2.4"/>
    </reaction>
</comment>
<keyword evidence="7" id="KW-0547">Nucleotide-binding</keyword>
<protein>
    <recommendedName>
        <fullName evidence="12">Aspartokinase</fullName>
        <ecNumber evidence="12">2.7.2.4</ecNumber>
    </recommendedName>
</protein>
<evidence type="ECO:0000256" key="8">
    <source>
        <dbReference type="ARBA" id="ARBA00022777"/>
    </source>
</evidence>
<accession>A0A5E6MFZ8</accession>
<feature type="compositionally biased region" description="Basic and acidic residues" evidence="14">
    <location>
        <begin position="253"/>
        <end position="262"/>
    </location>
</feature>
<evidence type="ECO:0000256" key="6">
    <source>
        <dbReference type="ARBA" id="ARBA00022679"/>
    </source>
</evidence>
<dbReference type="GO" id="GO:0004072">
    <property type="term" value="F:aspartate kinase activity"/>
    <property type="evidence" value="ECO:0007669"/>
    <property type="project" value="UniProtKB-EC"/>
</dbReference>
<evidence type="ECO:0000256" key="9">
    <source>
        <dbReference type="ARBA" id="ARBA00022840"/>
    </source>
</evidence>
<dbReference type="InterPro" id="IPR018042">
    <property type="entry name" value="Aspartate_kinase_CS"/>
</dbReference>
<evidence type="ECO:0000256" key="12">
    <source>
        <dbReference type="RuleBase" id="RU003448"/>
    </source>
</evidence>
<keyword evidence="9" id="KW-0067">ATP-binding</keyword>
<dbReference type="EC" id="2.7.2.4" evidence="12"/>
<proteinExistence type="inferred from homology"/>
<comment type="pathway">
    <text evidence="1 13">Amino-acid biosynthesis; L-lysine biosynthesis via DAP pathway; (S)-tetrahydrodipicolinate from L-aspartate: step 1/4.</text>
</comment>
<dbReference type="UniPathway" id="UPA00050">
    <property type="reaction ID" value="UER00461"/>
</dbReference>
<dbReference type="InterPro" id="IPR041740">
    <property type="entry name" value="AKii-LysC-BS"/>
</dbReference>
<evidence type="ECO:0000313" key="17">
    <source>
        <dbReference type="Proteomes" id="UP000381693"/>
    </source>
</evidence>